<dbReference type="PANTHER" id="PTHR43790:SF8">
    <property type="entry name" value="SUGAR ABC TRANSPORTER ATP-BINDING PROTEIN"/>
    <property type="match status" value="1"/>
</dbReference>
<reference evidence="4 5" key="1">
    <citation type="submission" date="2022-01" db="EMBL/GenBank/DDBJ databases">
        <title>Dethiosulfovibrio faecalis sp. nov., a novel proteolytic, non-sulfur-reducing bacterium isolated from a marine aquaculture solid waste bioreactor.</title>
        <authorList>
            <person name="Grabowski S."/>
            <person name="Apolinario E."/>
            <person name="Schneider N."/>
            <person name="Marshall C.W."/>
            <person name="Sowers K.R."/>
        </authorList>
    </citation>
    <scope>NUCLEOTIDE SEQUENCE [LARGE SCALE GENOMIC DNA]</scope>
    <source>
        <strain evidence="4 5">DSM 12537</strain>
    </source>
</reference>
<keyword evidence="2 4" id="KW-0067">ATP-binding</keyword>
<evidence type="ECO:0000313" key="4">
    <source>
        <dbReference type="EMBL" id="MCF4142579.1"/>
    </source>
</evidence>
<dbReference type="Pfam" id="PF00005">
    <property type="entry name" value="ABC_tran"/>
    <property type="match status" value="1"/>
</dbReference>
<dbReference type="InterPro" id="IPR050107">
    <property type="entry name" value="ABC_carbohydrate_import_ATPase"/>
</dbReference>
<dbReference type="InterPro" id="IPR003593">
    <property type="entry name" value="AAA+_ATPase"/>
</dbReference>
<dbReference type="InterPro" id="IPR017871">
    <property type="entry name" value="ABC_transporter-like_CS"/>
</dbReference>
<evidence type="ECO:0000313" key="5">
    <source>
        <dbReference type="Proteomes" id="UP001200430"/>
    </source>
</evidence>
<dbReference type="PROSITE" id="PS50893">
    <property type="entry name" value="ABC_TRANSPORTER_2"/>
    <property type="match status" value="1"/>
</dbReference>
<dbReference type="InterPro" id="IPR027417">
    <property type="entry name" value="P-loop_NTPase"/>
</dbReference>
<accession>A0ABS9EN21</accession>
<comment type="caution">
    <text evidence="4">The sequence shown here is derived from an EMBL/GenBank/DDBJ whole genome shotgun (WGS) entry which is preliminary data.</text>
</comment>
<dbReference type="SUPFAM" id="SSF52540">
    <property type="entry name" value="P-loop containing nucleoside triphosphate hydrolases"/>
    <property type="match status" value="1"/>
</dbReference>
<evidence type="ECO:0000256" key="1">
    <source>
        <dbReference type="ARBA" id="ARBA00022741"/>
    </source>
</evidence>
<dbReference type="EMBL" id="JAKGUD010000006">
    <property type="protein sequence ID" value="MCF4142579.1"/>
    <property type="molecule type" value="Genomic_DNA"/>
</dbReference>
<dbReference type="InterPro" id="IPR003439">
    <property type="entry name" value="ABC_transporter-like_ATP-bd"/>
</dbReference>
<evidence type="ECO:0000256" key="2">
    <source>
        <dbReference type="ARBA" id="ARBA00022840"/>
    </source>
</evidence>
<dbReference type="GO" id="GO:0005524">
    <property type="term" value="F:ATP binding"/>
    <property type="evidence" value="ECO:0007669"/>
    <property type="project" value="UniProtKB-KW"/>
</dbReference>
<dbReference type="Gene3D" id="3.40.50.300">
    <property type="entry name" value="P-loop containing nucleotide triphosphate hydrolases"/>
    <property type="match status" value="1"/>
</dbReference>
<dbReference type="PANTHER" id="PTHR43790">
    <property type="entry name" value="CARBOHYDRATE TRANSPORT ATP-BINDING PROTEIN MG119-RELATED"/>
    <property type="match status" value="1"/>
</dbReference>
<name>A0ABS9EN21_9BACT</name>
<keyword evidence="1" id="KW-0547">Nucleotide-binding</keyword>
<dbReference type="Proteomes" id="UP001200430">
    <property type="component" value="Unassembled WGS sequence"/>
</dbReference>
<protein>
    <submittedName>
        <fullName evidence="4">ATP-binding cassette domain-containing protein</fullName>
    </submittedName>
</protein>
<dbReference type="SMART" id="SM00382">
    <property type="entry name" value="AAA"/>
    <property type="match status" value="1"/>
</dbReference>
<evidence type="ECO:0000259" key="3">
    <source>
        <dbReference type="PROSITE" id="PS50893"/>
    </source>
</evidence>
<keyword evidence="5" id="KW-1185">Reference proteome</keyword>
<gene>
    <name evidence="4" type="ORF">L2W38_07100</name>
</gene>
<feature type="domain" description="ABC transporter" evidence="3">
    <location>
        <begin position="1"/>
        <end position="244"/>
    </location>
</feature>
<dbReference type="PROSITE" id="PS00211">
    <property type="entry name" value="ABC_TRANSPORTER_1"/>
    <property type="match status" value="1"/>
</dbReference>
<dbReference type="RefSeq" id="WP_236099302.1">
    <property type="nucleotide sequence ID" value="NZ_JAKGUD010000006.1"/>
</dbReference>
<organism evidence="4 5">
    <name type="scientific">Dethiosulfovibrio marinus</name>
    <dbReference type="NCBI Taxonomy" id="133532"/>
    <lineage>
        <taxon>Bacteria</taxon>
        <taxon>Thermotogati</taxon>
        <taxon>Synergistota</taxon>
        <taxon>Synergistia</taxon>
        <taxon>Synergistales</taxon>
        <taxon>Dethiosulfovibrionaceae</taxon>
        <taxon>Dethiosulfovibrio</taxon>
    </lineage>
</organism>
<proteinExistence type="predicted"/>
<dbReference type="CDD" id="cd03216">
    <property type="entry name" value="ABC_Carb_Monos_I"/>
    <property type="match status" value="1"/>
</dbReference>
<sequence length="245" mass="26489">MRYNDIVLTVRSLKKSFGPVDALVEGDLTLERGKITALVGNNGAGKTTLIKCITGALRPDYGYISLRGEATPSLTLAEARRRGIATVYQDLALVDVLDVASNIWLGMEPSRWGIVDREVMRRRSIELLKRFAIDLPSVATPVSDLSGGQRQAVALARAIAQGGDILILDEPTSAMGIVERSHIVDAVKKLRKDGQAILYISHDMEQVLETADEVVIMRNGRTIACIPVGELDPLSLAGWISGAIS</sequence>